<evidence type="ECO:0000313" key="2">
    <source>
        <dbReference type="EMBL" id="WPU65936.1"/>
    </source>
</evidence>
<dbReference type="InterPro" id="IPR046732">
    <property type="entry name" value="DUF6624"/>
</dbReference>
<dbReference type="EMBL" id="CP139487">
    <property type="protein sequence ID" value="WPU65936.1"/>
    <property type="molecule type" value="Genomic_DNA"/>
</dbReference>
<name>A0AAX4HRS4_9BACT</name>
<proteinExistence type="predicted"/>
<sequence>MVDPVWEEKLSFLVQQDHAMREVLLQKGVLWDTYHPEMEKIHLANAKKLQSMIQKMGFPVLSNAGEKGVRLSWLIIHHAISWPDFMKEGLTQMRLAAAQHDYLLELLAYTDDRIAFYEDRPQLYGTNLDWIAGELKRTPIADPAFLDQRRKSLGLPPVSRVPIPTGEERPPKDPEKKLREFKEWQRRVGWIP</sequence>
<evidence type="ECO:0000256" key="1">
    <source>
        <dbReference type="SAM" id="MobiDB-lite"/>
    </source>
</evidence>
<dbReference type="RefSeq" id="WP_321397423.1">
    <property type="nucleotide sequence ID" value="NZ_CP139487.1"/>
</dbReference>
<reference evidence="2 3" key="1">
    <citation type="submission" date="2023-11" db="EMBL/GenBank/DDBJ databases">
        <title>Peredibacter starrii A3.12.</title>
        <authorList>
            <person name="Mitchell R.J."/>
        </authorList>
    </citation>
    <scope>NUCLEOTIDE SEQUENCE [LARGE SCALE GENOMIC DNA]</scope>
    <source>
        <strain evidence="2 3">A3.12</strain>
    </source>
</reference>
<keyword evidence="3" id="KW-1185">Reference proteome</keyword>
<feature type="region of interest" description="Disordered" evidence="1">
    <location>
        <begin position="155"/>
        <end position="177"/>
    </location>
</feature>
<organism evidence="2 3">
    <name type="scientific">Peredibacter starrii</name>
    <dbReference type="NCBI Taxonomy" id="28202"/>
    <lineage>
        <taxon>Bacteria</taxon>
        <taxon>Pseudomonadati</taxon>
        <taxon>Bdellovibrionota</taxon>
        <taxon>Bacteriovoracia</taxon>
        <taxon>Bacteriovoracales</taxon>
        <taxon>Bacteriovoracaceae</taxon>
        <taxon>Peredibacter</taxon>
    </lineage>
</organism>
<evidence type="ECO:0000313" key="3">
    <source>
        <dbReference type="Proteomes" id="UP001324634"/>
    </source>
</evidence>
<accession>A0AAX4HRS4</accession>
<feature type="compositionally biased region" description="Basic and acidic residues" evidence="1">
    <location>
        <begin position="166"/>
        <end position="177"/>
    </location>
</feature>
<dbReference type="Pfam" id="PF20329">
    <property type="entry name" value="DUF6624"/>
    <property type="match status" value="1"/>
</dbReference>
<dbReference type="AlphaFoldDB" id="A0AAX4HRS4"/>
<gene>
    <name evidence="2" type="ORF">SOO65_04180</name>
</gene>
<dbReference type="KEGG" id="psti:SOO65_04180"/>
<protein>
    <submittedName>
        <fullName evidence="2">DUF6624 domain-containing protein</fullName>
    </submittedName>
</protein>
<dbReference type="Proteomes" id="UP001324634">
    <property type="component" value="Chromosome"/>
</dbReference>